<accession>A0A327JRZ0</accession>
<dbReference type="SUPFAM" id="SSF117856">
    <property type="entry name" value="AF0104/ALDC/Ptd012-like"/>
    <property type="match status" value="2"/>
</dbReference>
<proteinExistence type="predicted"/>
<evidence type="ECO:0000259" key="2">
    <source>
        <dbReference type="PROSITE" id="PS51742"/>
    </source>
</evidence>
<dbReference type="Pfam" id="PF03479">
    <property type="entry name" value="PCC"/>
    <property type="match status" value="1"/>
</dbReference>
<protein>
    <recommendedName>
        <fullName evidence="2">PPC domain-containing protein</fullName>
    </recommendedName>
</protein>
<sequence length="298" mass="31630">MSDAGPAASSGDRRLVHPGPVDPMRIASCEGHARRVEVAFRPGQTLLEAVTEALGAAGLAAGGLEFENVAFSPMEYVMPTYSETPERVAYYSKTHKPEGVVRIERAYATVGEREGETFLHCHALWREDDGTVRGGHLWPHMTRIAEPGSGVLYGVSGARMAATYDPETNFTLFQPSAGDASAGDAGPRAVIARVRPNEDMIEAIEALCARHGFKDAIVRSGIGSIVGLRFEDGLANDEPPTELAVLNGKVTTGPDGHPKADVEIALIDASGDVHIGKPVRGDNPILISLELVVEETAS</sequence>
<dbReference type="Proteomes" id="UP000249299">
    <property type="component" value="Unassembled WGS sequence"/>
</dbReference>
<organism evidence="3 4">
    <name type="scientific">Rhodobium orientis</name>
    <dbReference type="NCBI Taxonomy" id="34017"/>
    <lineage>
        <taxon>Bacteria</taxon>
        <taxon>Pseudomonadati</taxon>
        <taxon>Pseudomonadota</taxon>
        <taxon>Alphaproteobacteria</taxon>
        <taxon>Hyphomicrobiales</taxon>
        <taxon>Rhodobiaceae</taxon>
        <taxon>Rhodobium</taxon>
    </lineage>
</organism>
<name>A0A327JRZ0_9HYPH</name>
<dbReference type="PROSITE" id="PS51742">
    <property type="entry name" value="PPC"/>
    <property type="match status" value="1"/>
</dbReference>
<gene>
    <name evidence="3" type="ORF">CH339_09430</name>
</gene>
<comment type="caution">
    <text evidence="3">The sequence shown here is derived from an EMBL/GenBank/DDBJ whole genome shotgun (WGS) entry which is preliminary data.</text>
</comment>
<evidence type="ECO:0000313" key="3">
    <source>
        <dbReference type="EMBL" id="RAI27652.1"/>
    </source>
</evidence>
<dbReference type="EMBL" id="NPEV01000016">
    <property type="protein sequence ID" value="RAI27652.1"/>
    <property type="molecule type" value="Genomic_DNA"/>
</dbReference>
<feature type="region of interest" description="Disordered" evidence="1">
    <location>
        <begin position="1"/>
        <end position="21"/>
    </location>
</feature>
<evidence type="ECO:0000313" key="4">
    <source>
        <dbReference type="Proteomes" id="UP000249299"/>
    </source>
</evidence>
<reference evidence="3 4" key="1">
    <citation type="submission" date="2017-07" db="EMBL/GenBank/DDBJ databases">
        <title>Draft Genome Sequences of Select Purple Nonsulfur Bacteria.</title>
        <authorList>
            <person name="Lasarre B."/>
            <person name="Mckinlay J.B."/>
        </authorList>
    </citation>
    <scope>NUCLEOTIDE SEQUENCE [LARGE SCALE GENOMIC DNA]</scope>
    <source>
        <strain evidence="3 4">DSM 11290</strain>
    </source>
</reference>
<evidence type="ECO:0000256" key="1">
    <source>
        <dbReference type="SAM" id="MobiDB-lite"/>
    </source>
</evidence>
<dbReference type="InterPro" id="IPR005175">
    <property type="entry name" value="PPC_dom"/>
</dbReference>
<feature type="domain" description="PPC" evidence="2">
    <location>
        <begin position="30"/>
        <end position="176"/>
    </location>
</feature>
<keyword evidence="4" id="KW-1185">Reference proteome</keyword>
<dbReference type="Gene3D" id="3.30.1330.80">
    <property type="entry name" value="Hypothetical protein, similar to alpha- acetolactate decarboxylase, domain 2"/>
    <property type="match status" value="2"/>
</dbReference>
<dbReference type="AlphaFoldDB" id="A0A327JRZ0"/>
<dbReference type="OrthoDB" id="8720942at2"/>